<feature type="transmembrane region" description="Helical" evidence="1">
    <location>
        <begin position="96"/>
        <end position="119"/>
    </location>
</feature>
<accession>A0A069RFK9</accession>
<dbReference type="AlphaFoldDB" id="A0A069RFK9"/>
<protein>
    <submittedName>
        <fullName evidence="2">Uncharacterized protein</fullName>
    </submittedName>
</protein>
<keyword evidence="1" id="KW-0812">Transmembrane</keyword>
<comment type="caution">
    <text evidence="2">The sequence shown here is derived from an EMBL/GenBank/DDBJ whole genome shotgun (WGS) entry which is preliminary data.</text>
</comment>
<proteinExistence type="predicted"/>
<feature type="transmembrane region" description="Helical" evidence="1">
    <location>
        <begin position="67"/>
        <end position="84"/>
    </location>
</feature>
<evidence type="ECO:0000313" key="2">
    <source>
        <dbReference type="EMBL" id="KDR94980.1"/>
    </source>
</evidence>
<keyword evidence="1" id="KW-1133">Transmembrane helix</keyword>
<sequence length="152" mass="17587">MNTVGGKKLEVDIGSDVMKIYDQSAHASVESAWDHMDSYYVGIRGAACREEYMNRLSQIDMQLYRTNFDYMFSSIGALGFYISIRNATKAYQMHEYIPLLLFSGVCTLIIALGVKFTVFNMKNYAQINRKNKLIRHEKELLIQILQEFDCKE</sequence>
<dbReference type="Proteomes" id="UP000027946">
    <property type="component" value="Unassembled WGS sequence"/>
</dbReference>
<evidence type="ECO:0000313" key="3">
    <source>
        <dbReference type="Proteomes" id="UP000027946"/>
    </source>
</evidence>
<dbReference type="EMBL" id="JJMM01000011">
    <property type="protein sequence ID" value="KDR94980.1"/>
    <property type="molecule type" value="Genomic_DNA"/>
</dbReference>
<gene>
    <name evidence="2" type="ORF">CLIT_11c00070</name>
</gene>
<dbReference type="STRING" id="1121324.CLIT_11c00070"/>
<dbReference type="RefSeq" id="WP_038264770.1">
    <property type="nucleotide sequence ID" value="NZ_FSRH01000002.1"/>
</dbReference>
<keyword evidence="1" id="KW-0472">Membrane</keyword>
<evidence type="ECO:0000256" key="1">
    <source>
        <dbReference type="SAM" id="Phobius"/>
    </source>
</evidence>
<keyword evidence="3" id="KW-1185">Reference proteome</keyword>
<name>A0A069RFK9_PEPLI</name>
<organism evidence="2 3">
    <name type="scientific">Peptoclostridium litorale DSM 5388</name>
    <dbReference type="NCBI Taxonomy" id="1121324"/>
    <lineage>
        <taxon>Bacteria</taxon>
        <taxon>Bacillati</taxon>
        <taxon>Bacillota</taxon>
        <taxon>Clostridia</taxon>
        <taxon>Peptostreptococcales</taxon>
        <taxon>Peptoclostridiaceae</taxon>
        <taxon>Peptoclostridium</taxon>
    </lineage>
</organism>
<reference evidence="2 3" key="1">
    <citation type="submission" date="2014-03" db="EMBL/GenBank/DDBJ databases">
        <title>Genome sequence of Clostridium litorale W6, DSM 5388.</title>
        <authorList>
            <person name="Poehlein A."/>
            <person name="Jagirdar A."/>
            <person name="Khonsari B."/>
            <person name="Chibani C.M."/>
            <person name="Gutierrez Gutierrez D.A."/>
            <person name="Davydova E."/>
            <person name="Alghaithi H.S."/>
            <person name="Nair K.P."/>
            <person name="Dhamotharan K."/>
            <person name="Chandran L."/>
            <person name="G W."/>
            <person name="Daniel R."/>
        </authorList>
    </citation>
    <scope>NUCLEOTIDE SEQUENCE [LARGE SCALE GENOMIC DNA]</scope>
    <source>
        <strain evidence="2 3">W6</strain>
    </source>
</reference>